<dbReference type="RefSeq" id="WP_015596672.1">
    <property type="nucleotide sequence ID" value="NC_021172.1"/>
</dbReference>
<sequence>MKSRIATGALILALFVLILSKSKLAYLVAGNFHLIAAFQASSPAIRFALGNEVIAESPLQGLNRYRKKQIWDWISSSLRDEPFNARGLEIMGLLAADNANTAMADQFMSIAVRQSLRRQSAAYWILRKKMAARDYAAAAGYADALLRARPQPMPLIIAVLTTMAETPNAREALIKLLAEDPPWRSSFFSHLKGHIRNPYVPLRLLLALIATPHPPTSREIGDYLRLLLDNKLYRLSYYCWLQFLSSTELGETGLLSNGAFEFAPSGLPYDWKIASGDGATIEIAPRDDRPADRALSIELGPGRVDFHPVSQLLGLPPGRYTLSGSFEGSIRGRRGLIWQIGCLPKPRTVAKTEMFLGDVRQWRRFTVVFEVPMDCIAQTLELILDARSASETIVSGFARFDDLTITRK</sequence>
<keyword evidence="2" id="KW-1185">Reference proteome</keyword>
<dbReference type="KEGG" id="hdt:HYPDE_24753"/>
<gene>
    <name evidence="1" type="ORF">HYPDE_24753</name>
</gene>
<evidence type="ECO:0000313" key="1">
    <source>
        <dbReference type="EMBL" id="AGK56635.1"/>
    </source>
</evidence>
<protein>
    <submittedName>
        <fullName evidence="1">Uncharacterized protein</fullName>
    </submittedName>
</protein>
<accession>N0B997</accession>
<dbReference type="Gene3D" id="2.60.120.260">
    <property type="entry name" value="Galactose-binding domain-like"/>
    <property type="match status" value="1"/>
</dbReference>
<dbReference type="STRING" id="670307.HYPDE_24753"/>
<reference evidence="1 2" key="1">
    <citation type="journal article" date="2013" name="Genome Announc.">
        <title>Genome sequences for three denitrifying bacterial strains isolated from a uranium- and nitrate-contaminated subsurface environment.</title>
        <authorList>
            <person name="Venkatramanan R."/>
            <person name="Prakash O."/>
            <person name="Woyke T."/>
            <person name="Chain P."/>
            <person name="Goodwin L.A."/>
            <person name="Watson D."/>
            <person name="Brooks S."/>
            <person name="Kostka J.E."/>
            <person name="Green S.J."/>
        </authorList>
    </citation>
    <scope>NUCLEOTIDE SEQUENCE [LARGE SCALE GENOMIC DNA]</scope>
    <source>
        <strain evidence="1 2">1NES1</strain>
    </source>
</reference>
<dbReference type="OrthoDB" id="8410830at2"/>
<organism evidence="1 2">
    <name type="scientific">Hyphomicrobium denitrificans 1NES1</name>
    <dbReference type="NCBI Taxonomy" id="670307"/>
    <lineage>
        <taxon>Bacteria</taxon>
        <taxon>Pseudomonadati</taxon>
        <taxon>Pseudomonadota</taxon>
        <taxon>Alphaproteobacteria</taxon>
        <taxon>Hyphomicrobiales</taxon>
        <taxon>Hyphomicrobiaceae</taxon>
        <taxon>Hyphomicrobium</taxon>
    </lineage>
</organism>
<name>N0B997_9HYPH</name>
<dbReference type="eggNOG" id="COG3063">
    <property type="taxonomic scope" value="Bacteria"/>
</dbReference>
<dbReference type="EMBL" id="CP005587">
    <property type="protein sequence ID" value="AGK56635.1"/>
    <property type="molecule type" value="Genomic_DNA"/>
</dbReference>
<dbReference type="HOGENOM" id="CLU_628237_0_0_5"/>
<proteinExistence type="predicted"/>
<dbReference type="Proteomes" id="UP000005952">
    <property type="component" value="Chromosome"/>
</dbReference>
<dbReference type="AlphaFoldDB" id="N0B997"/>
<evidence type="ECO:0000313" key="2">
    <source>
        <dbReference type="Proteomes" id="UP000005952"/>
    </source>
</evidence>